<accession>A0A258HLD8</accession>
<dbReference type="Proteomes" id="UP000216147">
    <property type="component" value="Unassembled WGS sequence"/>
</dbReference>
<organism evidence="14 15">
    <name type="scientific">Brevundimonas subvibrioides</name>
    <dbReference type="NCBI Taxonomy" id="74313"/>
    <lineage>
        <taxon>Bacteria</taxon>
        <taxon>Pseudomonadati</taxon>
        <taxon>Pseudomonadota</taxon>
        <taxon>Alphaproteobacteria</taxon>
        <taxon>Caulobacterales</taxon>
        <taxon>Caulobacteraceae</taxon>
        <taxon>Brevundimonas</taxon>
    </lineage>
</organism>
<feature type="domain" description="Type II secretion system protein GspF" evidence="13">
    <location>
        <begin position="275"/>
        <end position="397"/>
    </location>
</feature>
<evidence type="ECO:0000256" key="8">
    <source>
        <dbReference type="ARBA" id="ARBA00022989"/>
    </source>
</evidence>
<keyword evidence="8 12" id="KW-1133">Transmembrane helix</keyword>
<evidence type="ECO:0000259" key="13">
    <source>
        <dbReference type="Pfam" id="PF00482"/>
    </source>
</evidence>
<evidence type="ECO:0000256" key="10">
    <source>
        <dbReference type="ARBA" id="ARBA00030750"/>
    </source>
</evidence>
<sequence length="407" mass="43625">MPVYAFQAVDAEGRPHKGTIEAASDVGARQLVRDRGLLPTAVTLAGERRKTDLSKGIVIFQRGISSKTLSAVTRQLSTLIGSDIRIEEALRIAAQQTEGQPIGVVLTDVRSAILEGRSFAAALGRHPKVFPEFYRASIAAGEQSGKLSTVLAHLTEFVGNQEKARRKVQLALLYPALLAGVSLLMITLMMIYVVPDIVKVFVSRGAELPFLTRALIALSAFVQTFGVYVLIALVIAGIAWNRWLAVPANARRFAEFLLKTPPFAGFVQHLNAARFAGSLATLVRSDVPLVEALQASAAVTPNRFARERALIVAARVREGSSLRRAMAEAEIFPPLLLAIVAAGEQSGKLGHGLERAAQDLEQELDSLVQALVSLVEPGVLLVMGGIVLLMVLAILMPIVNLNNLAGL</sequence>
<proteinExistence type="inferred from homology"/>
<reference evidence="14 15" key="1">
    <citation type="submission" date="2017-03" db="EMBL/GenBank/DDBJ databases">
        <title>Lifting the veil on microbial sulfur biogeochemistry in mining wastewaters.</title>
        <authorList>
            <person name="Kantor R.S."/>
            <person name="Colenbrander Nelson T."/>
            <person name="Marshall S."/>
            <person name="Bennett D."/>
            <person name="Apte S."/>
            <person name="Camacho D."/>
            <person name="Thomas B.C."/>
            <person name="Warren L.A."/>
            <person name="Banfield J.F."/>
        </authorList>
    </citation>
    <scope>NUCLEOTIDE SEQUENCE [LARGE SCALE GENOMIC DNA]</scope>
    <source>
        <strain evidence="14">32-68-21</strain>
    </source>
</reference>
<gene>
    <name evidence="14" type="ORF">B7Y86_04775</name>
</gene>
<dbReference type="Gene3D" id="1.20.81.30">
    <property type="entry name" value="Type II secretion system (T2SS), domain F"/>
    <property type="match status" value="2"/>
</dbReference>
<evidence type="ECO:0000256" key="12">
    <source>
        <dbReference type="SAM" id="Phobius"/>
    </source>
</evidence>
<evidence type="ECO:0000256" key="1">
    <source>
        <dbReference type="ARBA" id="ARBA00002684"/>
    </source>
</evidence>
<evidence type="ECO:0000256" key="5">
    <source>
        <dbReference type="ARBA" id="ARBA00022475"/>
    </source>
</evidence>
<keyword evidence="6" id="KW-0997">Cell inner membrane</keyword>
<dbReference type="PROSITE" id="PS00874">
    <property type="entry name" value="T2SP_F"/>
    <property type="match status" value="1"/>
</dbReference>
<comment type="similarity">
    <text evidence="3 11">Belongs to the GSP F family.</text>
</comment>
<name>A0A258HLD8_9CAUL</name>
<dbReference type="InterPro" id="IPR003004">
    <property type="entry name" value="GspF/PilC"/>
</dbReference>
<feature type="transmembrane region" description="Helical" evidence="12">
    <location>
        <begin position="171"/>
        <end position="194"/>
    </location>
</feature>
<dbReference type="PANTHER" id="PTHR30012:SF0">
    <property type="entry name" value="TYPE II SECRETION SYSTEM PROTEIN F-RELATED"/>
    <property type="match status" value="1"/>
</dbReference>
<dbReference type="InterPro" id="IPR018076">
    <property type="entry name" value="T2SS_GspF_dom"/>
</dbReference>
<evidence type="ECO:0000256" key="9">
    <source>
        <dbReference type="ARBA" id="ARBA00023136"/>
    </source>
</evidence>
<comment type="subcellular location">
    <subcellularLocation>
        <location evidence="2 11">Cell inner membrane</location>
        <topology evidence="2 11">Multi-pass membrane protein</topology>
    </subcellularLocation>
</comment>
<evidence type="ECO:0000313" key="14">
    <source>
        <dbReference type="EMBL" id="OYX57791.1"/>
    </source>
</evidence>
<evidence type="ECO:0000256" key="3">
    <source>
        <dbReference type="ARBA" id="ARBA00005745"/>
    </source>
</evidence>
<dbReference type="PRINTS" id="PR00812">
    <property type="entry name" value="BCTERIALGSPF"/>
</dbReference>
<feature type="transmembrane region" description="Helical" evidence="12">
    <location>
        <begin position="214"/>
        <end position="240"/>
    </location>
</feature>
<dbReference type="GO" id="GO:0015628">
    <property type="term" value="P:protein secretion by the type II secretion system"/>
    <property type="evidence" value="ECO:0007669"/>
    <property type="project" value="TreeGrafter"/>
</dbReference>
<comment type="function">
    <text evidence="1">Component of the type II secretion system inner membrane complex required for the energy-dependent secretion of extracellular factors such as proteases and toxins from the periplasm.</text>
</comment>
<dbReference type="EMBL" id="NCEQ01000004">
    <property type="protein sequence ID" value="OYX57791.1"/>
    <property type="molecule type" value="Genomic_DNA"/>
</dbReference>
<protein>
    <recommendedName>
        <fullName evidence="10">General secretion pathway protein F</fullName>
    </recommendedName>
</protein>
<dbReference type="AlphaFoldDB" id="A0A258HLD8"/>
<evidence type="ECO:0000256" key="7">
    <source>
        <dbReference type="ARBA" id="ARBA00022692"/>
    </source>
</evidence>
<evidence type="ECO:0000256" key="6">
    <source>
        <dbReference type="ARBA" id="ARBA00022519"/>
    </source>
</evidence>
<keyword evidence="5" id="KW-1003">Cell membrane</keyword>
<keyword evidence="9 12" id="KW-0472">Membrane</keyword>
<dbReference type="FunFam" id="1.20.81.30:FF:000001">
    <property type="entry name" value="Type II secretion system protein F"/>
    <property type="match status" value="2"/>
</dbReference>
<evidence type="ECO:0000256" key="2">
    <source>
        <dbReference type="ARBA" id="ARBA00004429"/>
    </source>
</evidence>
<keyword evidence="7 11" id="KW-0812">Transmembrane</keyword>
<dbReference type="InterPro" id="IPR042094">
    <property type="entry name" value="T2SS_GspF_sf"/>
</dbReference>
<dbReference type="Pfam" id="PF00482">
    <property type="entry name" value="T2SSF"/>
    <property type="match status" value="2"/>
</dbReference>
<dbReference type="InterPro" id="IPR001992">
    <property type="entry name" value="T2SS_GspF/T4SS_PilC_CS"/>
</dbReference>
<feature type="domain" description="Type II secretion system protein GspF" evidence="13">
    <location>
        <begin position="73"/>
        <end position="195"/>
    </location>
</feature>
<feature type="transmembrane region" description="Helical" evidence="12">
    <location>
        <begin position="379"/>
        <end position="399"/>
    </location>
</feature>
<dbReference type="PANTHER" id="PTHR30012">
    <property type="entry name" value="GENERAL SECRETION PATHWAY PROTEIN"/>
    <property type="match status" value="1"/>
</dbReference>
<evidence type="ECO:0000256" key="11">
    <source>
        <dbReference type="RuleBase" id="RU003923"/>
    </source>
</evidence>
<comment type="caution">
    <text evidence="14">The sequence shown here is derived from an EMBL/GenBank/DDBJ whole genome shotgun (WGS) entry which is preliminary data.</text>
</comment>
<evidence type="ECO:0000256" key="4">
    <source>
        <dbReference type="ARBA" id="ARBA00022448"/>
    </source>
</evidence>
<evidence type="ECO:0000313" key="15">
    <source>
        <dbReference type="Proteomes" id="UP000216147"/>
    </source>
</evidence>
<keyword evidence="4 11" id="KW-0813">Transport</keyword>
<dbReference type="GO" id="GO:0005886">
    <property type="term" value="C:plasma membrane"/>
    <property type="evidence" value="ECO:0007669"/>
    <property type="project" value="UniProtKB-SubCell"/>
</dbReference>